<dbReference type="SUPFAM" id="SSF51306">
    <property type="entry name" value="LexA/Signal peptidase"/>
    <property type="match status" value="1"/>
</dbReference>
<dbReference type="Gene3D" id="2.10.109.10">
    <property type="entry name" value="Umud Fragment, subunit A"/>
    <property type="match status" value="1"/>
</dbReference>
<sequence length="234" mass="26598">MEIPMPAFADVYERIKMATNCRTQMELAAVLDIRQSSISDAKRRNTIPGDWFMKLFERFGLNPDWLKQGAGPMYLRTDKGYVPTEKLEGLAEDPAHYGDPQSRSVICPVYAMTCPYSDSKPRPEFVPAGRLAVPGSLHREGLMVFQMHGDNMIPLLPQNAHFGVDSADQDMISGKMYALFAPHEGVIVRKLFLDGEQEAYLLRSESAQYPETRLTPQQFKKRLLGRVIWIMQEL</sequence>
<evidence type="ECO:0000259" key="5">
    <source>
        <dbReference type="Pfam" id="PF07022"/>
    </source>
</evidence>
<dbReference type="PANTHER" id="PTHR40661">
    <property type="match status" value="1"/>
</dbReference>
<keyword evidence="1" id="KW-0805">Transcription regulation</keyword>
<evidence type="ECO:0000256" key="2">
    <source>
        <dbReference type="ARBA" id="ARBA00023125"/>
    </source>
</evidence>
<accession>A0A9D2HK18</accession>
<evidence type="ECO:0000256" key="1">
    <source>
        <dbReference type="ARBA" id="ARBA00023015"/>
    </source>
</evidence>
<evidence type="ECO:0000259" key="4">
    <source>
        <dbReference type="Pfam" id="PF00717"/>
    </source>
</evidence>
<comment type="caution">
    <text evidence="6">The sequence shown here is derived from an EMBL/GenBank/DDBJ whole genome shotgun (WGS) entry which is preliminary data.</text>
</comment>
<dbReference type="EMBL" id="DWZD01000016">
    <property type="protein sequence ID" value="HJA78365.1"/>
    <property type="molecule type" value="Genomic_DNA"/>
</dbReference>
<dbReference type="Proteomes" id="UP000823821">
    <property type="component" value="Unassembled WGS sequence"/>
</dbReference>
<dbReference type="InterPro" id="IPR001387">
    <property type="entry name" value="Cro/C1-type_HTH"/>
</dbReference>
<dbReference type="Pfam" id="PF07022">
    <property type="entry name" value="Phage_CI_repr"/>
    <property type="match status" value="1"/>
</dbReference>
<gene>
    <name evidence="6" type="ORF">H9784_02155</name>
</gene>
<dbReference type="InterPro" id="IPR036286">
    <property type="entry name" value="LexA/Signal_pep-like_sf"/>
</dbReference>
<evidence type="ECO:0000313" key="7">
    <source>
        <dbReference type="Proteomes" id="UP000823821"/>
    </source>
</evidence>
<dbReference type="InterPro" id="IPR010744">
    <property type="entry name" value="Phage_CI_N"/>
</dbReference>
<feature type="domain" description="Bacteriophage CI repressor N-terminal" evidence="5">
    <location>
        <begin position="10"/>
        <end position="74"/>
    </location>
</feature>
<dbReference type="PANTHER" id="PTHR40661:SF3">
    <property type="entry name" value="FELS-1 PROPHAGE TRANSCRIPTIONAL REGULATOR"/>
    <property type="match status" value="1"/>
</dbReference>
<dbReference type="CDD" id="cd00093">
    <property type="entry name" value="HTH_XRE"/>
    <property type="match status" value="1"/>
</dbReference>
<dbReference type="GO" id="GO:0003677">
    <property type="term" value="F:DNA binding"/>
    <property type="evidence" value="ECO:0007669"/>
    <property type="project" value="UniProtKB-KW"/>
</dbReference>
<dbReference type="InterPro" id="IPR015927">
    <property type="entry name" value="Peptidase_S24_S26A/B/C"/>
</dbReference>
<name>A0A9D2HK18_9BACT</name>
<keyword evidence="3" id="KW-0804">Transcription</keyword>
<dbReference type="CDD" id="cd06462">
    <property type="entry name" value="Peptidase_S24_S26"/>
    <property type="match status" value="1"/>
</dbReference>
<dbReference type="GO" id="GO:0045892">
    <property type="term" value="P:negative regulation of DNA-templated transcription"/>
    <property type="evidence" value="ECO:0007669"/>
    <property type="project" value="InterPro"/>
</dbReference>
<protein>
    <submittedName>
        <fullName evidence="6">Helix-turn-helix domain-containing protein</fullName>
    </submittedName>
</protein>
<dbReference type="Pfam" id="PF00717">
    <property type="entry name" value="Peptidase_S24"/>
    <property type="match status" value="1"/>
</dbReference>
<evidence type="ECO:0000313" key="6">
    <source>
        <dbReference type="EMBL" id="HJA78365.1"/>
    </source>
</evidence>
<dbReference type="AlphaFoldDB" id="A0A9D2HK18"/>
<dbReference type="InterPro" id="IPR010982">
    <property type="entry name" value="Lambda_DNA-bd_dom_sf"/>
</dbReference>
<evidence type="ECO:0000256" key="3">
    <source>
        <dbReference type="ARBA" id="ARBA00023163"/>
    </source>
</evidence>
<dbReference type="Gene3D" id="1.10.260.40">
    <property type="entry name" value="lambda repressor-like DNA-binding domains"/>
    <property type="match status" value="1"/>
</dbReference>
<proteinExistence type="predicted"/>
<dbReference type="SUPFAM" id="SSF47413">
    <property type="entry name" value="lambda repressor-like DNA-binding domains"/>
    <property type="match status" value="1"/>
</dbReference>
<feature type="domain" description="Peptidase S24/S26A/S26B/S26C" evidence="4">
    <location>
        <begin position="138"/>
        <end position="228"/>
    </location>
</feature>
<reference evidence="6" key="2">
    <citation type="submission" date="2021-04" db="EMBL/GenBank/DDBJ databases">
        <authorList>
            <person name="Gilroy R."/>
        </authorList>
    </citation>
    <scope>NUCLEOTIDE SEQUENCE</scope>
    <source>
        <strain evidence="6">5032</strain>
    </source>
</reference>
<keyword evidence="2" id="KW-0238">DNA-binding</keyword>
<reference evidence="6" key="1">
    <citation type="journal article" date="2021" name="PeerJ">
        <title>Extensive microbial diversity within the chicken gut microbiome revealed by metagenomics and culture.</title>
        <authorList>
            <person name="Gilroy R."/>
            <person name="Ravi A."/>
            <person name="Getino M."/>
            <person name="Pursley I."/>
            <person name="Horton D.L."/>
            <person name="Alikhan N.F."/>
            <person name="Baker D."/>
            <person name="Gharbi K."/>
            <person name="Hall N."/>
            <person name="Watson M."/>
            <person name="Adriaenssens E.M."/>
            <person name="Foster-Nyarko E."/>
            <person name="Jarju S."/>
            <person name="Secka A."/>
            <person name="Antonio M."/>
            <person name="Oren A."/>
            <person name="Chaudhuri R.R."/>
            <person name="La Ragione R."/>
            <person name="Hildebrand F."/>
            <person name="Pallen M.J."/>
        </authorList>
    </citation>
    <scope>NUCLEOTIDE SEQUENCE</scope>
    <source>
        <strain evidence="6">5032</strain>
    </source>
</reference>
<organism evidence="6 7">
    <name type="scientific">Candidatus Desulfovibrio intestinavium</name>
    <dbReference type="NCBI Taxonomy" id="2838534"/>
    <lineage>
        <taxon>Bacteria</taxon>
        <taxon>Pseudomonadati</taxon>
        <taxon>Thermodesulfobacteriota</taxon>
        <taxon>Desulfovibrionia</taxon>
        <taxon>Desulfovibrionales</taxon>
        <taxon>Desulfovibrionaceae</taxon>
        <taxon>Desulfovibrio</taxon>
    </lineage>
</organism>